<accession>A0ABV3SN09</accession>
<keyword evidence="3" id="KW-1185">Reference proteome</keyword>
<dbReference type="SUPFAM" id="SSF51735">
    <property type="entry name" value="NAD(P)-binding Rossmann-fold domains"/>
    <property type="match status" value="1"/>
</dbReference>
<dbReference type="Gene3D" id="3.30.1780.10">
    <property type="entry name" value="ornithine cyclodeaminase, domain 1"/>
    <property type="match status" value="1"/>
</dbReference>
<evidence type="ECO:0000313" key="2">
    <source>
        <dbReference type="EMBL" id="MEX0407379.1"/>
    </source>
</evidence>
<comment type="caution">
    <text evidence="2">The sequence shown here is derived from an EMBL/GenBank/DDBJ whole genome shotgun (WGS) entry which is preliminary data.</text>
</comment>
<dbReference type="PIRSF" id="PIRSF001439">
    <property type="entry name" value="CryM"/>
    <property type="match status" value="1"/>
</dbReference>
<evidence type="ECO:0000313" key="3">
    <source>
        <dbReference type="Proteomes" id="UP001556692"/>
    </source>
</evidence>
<dbReference type="PANTHER" id="PTHR13812">
    <property type="entry name" value="KETIMINE REDUCTASE MU-CRYSTALLIN"/>
    <property type="match status" value="1"/>
</dbReference>
<gene>
    <name evidence="2" type="ORF">ABGN05_17105</name>
</gene>
<dbReference type="RefSeq" id="WP_367955262.1">
    <property type="nucleotide sequence ID" value="NZ_JBDPGJ010000004.1"/>
</dbReference>
<dbReference type="Pfam" id="PF02423">
    <property type="entry name" value="OCD_Mu_crystall"/>
    <property type="match status" value="1"/>
</dbReference>
<comment type="similarity">
    <text evidence="1">Belongs to the ornithine cyclodeaminase/mu-crystallin family.</text>
</comment>
<dbReference type="Gene3D" id="3.40.50.720">
    <property type="entry name" value="NAD(P)-binding Rossmann-like Domain"/>
    <property type="match status" value="1"/>
</dbReference>
<sequence>MIFIDETRSAALATHEMAYDAIREALIATVREDAISFPVVIGHGSDAQNRFTIKSACNRDMAGLKVGSYFLSNDRAGLPRHGSMILLFDQSIGRIGAIVEAGKLNAYRTAAADAVAAEALSRPDARVLTLFGTGHQAAYEAAAIARVRPIERLVVAGRSDEKTGALVGRLKALGLPAEAARSAEEACRTADIIVTVTSARAALFDADWVAPGTHIASMGSDGKGKQELPVGLYQRAKLFCDLPEQSRVVGEFQHAPADARLTAIGQVLTGSAPGRTDPSDITVFDSSGVSLQDLFIAEAILRAHSA</sequence>
<dbReference type="InterPro" id="IPR036291">
    <property type="entry name" value="NAD(P)-bd_dom_sf"/>
</dbReference>
<proteinExistence type="inferred from homology"/>
<evidence type="ECO:0000256" key="1">
    <source>
        <dbReference type="ARBA" id="ARBA00008903"/>
    </source>
</evidence>
<dbReference type="InterPro" id="IPR023401">
    <property type="entry name" value="ODC_N"/>
</dbReference>
<dbReference type="PANTHER" id="PTHR13812:SF19">
    <property type="entry name" value="KETIMINE REDUCTASE MU-CRYSTALLIN"/>
    <property type="match status" value="1"/>
</dbReference>
<dbReference type="InterPro" id="IPR003462">
    <property type="entry name" value="ODC_Mu_crystall"/>
</dbReference>
<dbReference type="Proteomes" id="UP001556692">
    <property type="component" value="Unassembled WGS sequence"/>
</dbReference>
<protein>
    <submittedName>
        <fullName evidence="2">Ornithine cyclodeaminase family protein</fullName>
    </submittedName>
</protein>
<dbReference type="EMBL" id="JBDPGJ010000004">
    <property type="protein sequence ID" value="MEX0407379.1"/>
    <property type="molecule type" value="Genomic_DNA"/>
</dbReference>
<organism evidence="2 3">
    <name type="scientific">Aquibium pacificus</name>
    <dbReference type="NCBI Taxonomy" id="3153579"/>
    <lineage>
        <taxon>Bacteria</taxon>
        <taxon>Pseudomonadati</taxon>
        <taxon>Pseudomonadota</taxon>
        <taxon>Alphaproteobacteria</taxon>
        <taxon>Hyphomicrobiales</taxon>
        <taxon>Phyllobacteriaceae</taxon>
        <taxon>Aquibium</taxon>
    </lineage>
</organism>
<reference evidence="2 3" key="1">
    <citation type="submission" date="2024-05" db="EMBL/GenBank/DDBJ databases">
        <authorList>
            <person name="Jiang F."/>
        </authorList>
    </citation>
    <scope>NUCLEOTIDE SEQUENCE [LARGE SCALE GENOMIC DNA]</scope>
    <source>
        <strain evidence="2 3">LZ166</strain>
    </source>
</reference>
<name>A0ABV3SN09_9HYPH</name>